<reference evidence="3" key="1">
    <citation type="journal article" date="2015" name="Nature">
        <title>Complex archaea that bridge the gap between prokaryotes and eukaryotes.</title>
        <authorList>
            <person name="Spang A."/>
            <person name="Saw J.H."/>
            <person name="Jorgensen S.L."/>
            <person name="Zaremba-Niedzwiedzka K."/>
            <person name="Martijn J."/>
            <person name="Lind A.E."/>
            <person name="van Eijk R."/>
            <person name="Schleper C."/>
            <person name="Guy L."/>
            <person name="Ettema T.J."/>
        </authorList>
    </citation>
    <scope>NUCLEOTIDE SEQUENCE</scope>
</reference>
<name>A0A0F9S9R5_9ZZZZ</name>
<proteinExistence type="predicted"/>
<accession>A0A0F9S9R5</accession>
<comment type="caution">
    <text evidence="3">The sequence shown here is derived from an EMBL/GenBank/DDBJ whole genome shotgun (WGS) entry which is preliminary data.</text>
</comment>
<gene>
    <name evidence="3" type="ORF">LCGC14_0546420</name>
</gene>
<evidence type="ECO:0000256" key="1">
    <source>
        <dbReference type="SAM" id="MobiDB-lite"/>
    </source>
</evidence>
<dbReference type="EMBL" id="LAZR01000742">
    <property type="protein sequence ID" value="KKN59017.1"/>
    <property type="molecule type" value="Genomic_DNA"/>
</dbReference>
<keyword evidence="2" id="KW-0812">Transmembrane</keyword>
<evidence type="ECO:0000256" key="2">
    <source>
        <dbReference type="SAM" id="Phobius"/>
    </source>
</evidence>
<evidence type="ECO:0000313" key="3">
    <source>
        <dbReference type="EMBL" id="KKN59017.1"/>
    </source>
</evidence>
<feature type="compositionally biased region" description="Basic and acidic residues" evidence="1">
    <location>
        <begin position="777"/>
        <end position="787"/>
    </location>
</feature>
<keyword evidence="2" id="KW-0472">Membrane</keyword>
<feature type="compositionally biased region" description="Polar residues" evidence="1">
    <location>
        <begin position="796"/>
        <end position="812"/>
    </location>
</feature>
<organism evidence="3">
    <name type="scientific">marine sediment metagenome</name>
    <dbReference type="NCBI Taxonomy" id="412755"/>
    <lineage>
        <taxon>unclassified sequences</taxon>
        <taxon>metagenomes</taxon>
        <taxon>ecological metagenomes</taxon>
    </lineage>
</organism>
<feature type="transmembrane region" description="Helical" evidence="2">
    <location>
        <begin position="733"/>
        <end position="755"/>
    </location>
</feature>
<keyword evidence="2" id="KW-1133">Transmembrane helix</keyword>
<protein>
    <submittedName>
        <fullName evidence="3">Uncharacterized protein</fullName>
    </submittedName>
</protein>
<sequence length="1647" mass="185709">MIIGYNSDGIHDFAPYERLHKTEESISDFENLAFESTQFGTDWIYNFDKLQNLDLLKEDQSILEKHNLKQKDTLFEVYKLVKESEQNSKFSELFYEIRHKTYSNAWEVYKEQLVSDIVGQVFMSVTASIISATVEAIITISTLGFGWLAAKAAAFLAYMSVYLLMTKFSIDAKLHQIEAQSRSQTFYTVSSDQKDPSSLNGRSIADSILKDSMPAALIGHPGGYYTTVSGGEPGNMYTGEVLVTPPNYARLTGAFDGFLNLLWENFLNMGDSNPDSFTALDFDDMNLDFFLLTSELPSYNQHTYYNYKNANGIFHPSNQYFANTLGYLEMRVKSASNDQFDAIIPTNVDGRPSYQFINSTIHGLTLPQSVLYKPIVLSPERYNDTSPNLGHLVITVQTKDYSNTIGVDPYELTPVEQTVGYKAKIPLSNKQFEYPIQYISIDVLKLSDNSISNFAENIIIDESYYIVEDGNIYFIKSLEEIISEQYLEFETVLKQTWISELLTSTIYYNVHILFNRFIPDTDDETNSLALAQATFYTLMDYFNQYTYAEVSANMISEIAYTETLTFWSTLISVPLAYFGSLAATAAVGKMAGEAGSKAVSSLLASQLGNLGKMFTSLITAPIKEVFEEIIKDGLIESLAENIVSLAGGSDDLGFWLSSLGTSGRETKGALGQLVLGDTNLKTAISLANLEKSGNKKLARQIGDLIAQSITQKQNAEAQKRAEMSSWKKMIKSGVFKGLTFIGTALFFGGSSYFMLKGIKNTILGATDISPKTFGIDKTKQNAKRKSEANSIPEGTGSATQGSENQNKKLNTKPQIDKEFLTNLFKSLQESKSETDSPPLNDNLQRINPNPKLVQRSLLTKKFNKIENFEDFENADSDRSFRERWLTQTEDYGGDINLMNEFSVKKDISIYNLFKNLKLDVIDYSITINSKIVDSENFDTIIKPQDELLLVPISKGRRPDPASGGGDINVENIRIRIGDNFEGLLRAYDEDTIIKIYSEFFGLVYEGKPTNVPQRIVFSTHLILEAKESLTSTIYEGKEVIVDENVNWEVLAILKNKIIKGEELTKLERNIIDVAIMERQQYEIQGEQGDDNVGKNLISVIIDQVKKNKHALAKYHKNNPELQDILASFQKEYKFKFQGKSSAFTQSAGQISPFNLGKFFGVTPDTVRKWVNALDGADFPLGEGADIIFRKIRSITLALFKGEGEGIELGRQMIQLAIDDYMGEYYSEPDYITKISLLLDESALWIKDKGTRKEPHSFTSISERIGYNPGYLSAESLKNAGDLQVTDFSKYFELTTSILLLESTDFIFHNDLAYNSFRQGAIDIIFDELVDNDIFTEALRPQFDALVQTLHALTVARNNKFRGNNEILRSYTHDKNPQGHFTINQLSKEIKMTRHAISDNIKYRTFMSPEKVGKIRSLLEYYNAFAPDECDIAIELLKDIPAQRTKNRPSYIGLQSHPIIENLIRRALDAKGVESLHEYLFNKPRSNHRIDSNIPNTVQQDLSNLLDKSILTKLGIDLSDIDNIFIDYVIPSLAKYRTSVIGKADRNYQAPNRILLIPFYGEYSKDIFNLVRTGLSTHATPNKDKIFFLDIIDLGRLLNLDQTYINELKILNDLIIKALQQDDNALNTLEDQSSNAIYELLRSKGGII</sequence>
<feature type="region of interest" description="Disordered" evidence="1">
    <location>
        <begin position="777"/>
        <end position="812"/>
    </location>
</feature>